<dbReference type="Pfam" id="PF17921">
    <property type="entry name" value="Integrase_H2C2"/>
    <property type="match status" value="1"/>
</dbReference>
<dbReference type="PROSITE" id="PS50878">
    <property type="entry name" value="RT_POL"/>
    <property type="match status" value="1"/>
</dbReference>
<feature type="compositionally biased region" description="Low complexity" evidence="9">
    <location>
        <begin position="133"/>
        <end position="144"/>
    </location>
</feature>
<feature type="compositionally biased region" description="Low complexity" evidence="9">
    <location>
        <begin position="203"/>
        <end position="232"/>
    </location>
</feature>
<dbReference type="Gene3D" id="3.10.10.10">
    <property type="entry name" value="HIV Type 1 Reverse Transcriptase, subunit A, domain 1"/>
    <property type="match status" value="1"/>
</dbReference>
<evidence type="ECO:0000256" key="3">
    <source>
        <dbReference type="ARBA" id="ARBA00022695"/>
    </source>
</evidence>
<dbReference type="Gene3D" id="1.10.340.70">
    <property type="match status" value="1"/>
</dbReference>
<feature type="region of interest" description="Disordered" evidence="9">
    <location>
        <begin position="198"/>
        <end position="236"/>
    </location>
</feature>
<dbReference type="GO" id="GO:0003964">
    <property type="term" value="F:RNA-directed DNA polymerase activity"/>
    <property type="evidence" value="ECO:0007669"/>
    <property type="project" value="UniProtKB-KW"/>
</dbReference>
<keyword evidence="8" id="KW-0863">Zinc-finger</keyword>
<dbReference type="PANTHER" id="PTHR37984">
    <property type="entry name" value="PROTEIN CBG26694"/>
    <property type="match status" value="1"/>
</dbReference>
<dbReference type="SUPFAM" id="SSF57756">
    <property type="entry name" value="Retrovirus zinc finger-like domains"/>
    <property type="match status" value="1"/>
</dbReference>
<dbReference type="Proteomes" id="UP001151760">
    <property type="component" value="Unassembled WGS sequence"/>
</dbReference>
<reference evidence="13" key="1">
    <citation type="journal article" date="2022" name="Int. J. Mol. Sci.">
        <title>Draft Genome of Tanacetum Coccineum: Genomic Comparison of Closely Related Tanacetum-Family Plants.</title>
        <authorList>
            <person name="Yamashiro T."/>
            <person name="Shiraishi A."/>
            <person name="Nakayama K."/>
            <person name="Satake H."/>
        </authorList>
    </citation>
    <scope>NUCLEOTIDE SEQUENCE</scope>
</reference>
<accession>A0ABQ4XKK2</accession>
<feature type="region of interest" description="Disordered" evidence="9">
    <location>
        <begin position="123"/>
        <end position="158"/>
    </location>
</feature>
<dbReference type="PANTHER" id="PTHR37984:SF5">
    <property type="entry name" value="PROTEIN NYNRIN-LIKE"/>
    <property type="match status" value="1"/>
</dbReference>
<dbReference type="InterPro" id="IPR041373">
    <property type="entry name" value="RT_RNaseH"/>
</dbReference>
<dbReference type="InterPro" id="IPR043128">
    <property type="entry name" value="Rev_trsase/Diguanyl_cyclase"/>
</dbReference>
<keyword evidence="3" id="KW-0548">Nucleotidyltransferase</keyword>
<dbReference type="Gene3D" id="2.40.70.10">
    <property type="entry name" value="Acid Proteases"/>
    <property type="match status" value="1"/>
</dbReference>
<keyword evidence="5" id="KW-0255">Endonuclease</keyword>
<dbReference type="InterPro" id="IPR021109">
    <property type="entry name" value="Peptidase_aspartic_dom_sf"/>
</dbReference>
<dbReference type="InterPro" id="IPR012337">
    <property type="entry name" value="RNaseH-like_sf"/>
</dbReference>
<dbReference type="Gene3D" id="4.10.60.10">
    <property type="entry name" value="Zinc finger, CCHC-type"/>
    <property type="match status" value="1"/>
</dbReference>
<dbReference type="Pfam" id="PF00098">
    <property type="entry name" value="zf-CCHC"/>
    <property type="match status" value="1"/>
</dbReference>
<dbReference type="SMART" id="SM00343">
    <property type="entry name" value="ZnF_C2HC"/>
    <property type="match status" value="2"/>
</dbReference>
<evidence type="ECO:0000256" key="6">
    <source>
        <dbReference type="ARBA" id="ARBA00022801"/>
    </source>
</evidence>
<dbReference type="SUPFAM" id="SSF53098">
    <property type="entry name" value="Ribonuclease H-like"/>
    <property type="match status" value="1"/>
</dbReference>
<dbReference type="CDD" id="cd09274">
    <property type="entry name" value="RNase_HI_RT_Ty3"/>
    <property type="match status" value="1"/>
</dbReference>
<keyword evidence="14" id="KW-1185">Reference proteome</keyword>
<evidence type="ECO:0000256" key="1">
    <source>
        <dbReference type="ARBA" id="ARBA00012493"/>
    </source>
</evidence>
<evidence type="ECO:0000313" key="14">
    <source>
        <dbReference type="Proteomes" id="UP001151760"/>
    </source>
</evidence>
<dbReference type="InterPro" id="IPR000477">
    <property type="entry name" value="RT_dom"/>
</dbReference>
<keyword evidence="4" id="KW-0540">Nuclease</keyword>
<keyword evidence="2" id="KW-0808">Transferase</keyword>
<dbReference type="InterPro" id="IPR001878">
    <property type="entry name" value="Znf_CCHC"/>
</dbReference>
<dbReference type="Pfam" id="PF17917">
    <property type="entry name" value="RT_RNaseH"/>
    <property type="match status" value="1"/>
</dbReference>
<protein>
    <recommendedName>
        <fullName evidence="1">RNA-directed DNA polymerase</fullName>
        <ecNumber evidence="1">2.7.7.49</ecNumber>
    </recommendedName>
</protein>
<dbReference type="Pfam" id="PF00078">
    <property type="entry name" value="RVT_1"/>
    <property type="match status" value="1"/>
</dbReference>
<dbReference type="InterPro" id="IPR001969">
    <property type="entry name" value="Aspartic_peptidase_AS"/>
</dbReference>
<dbReference type="SUPFAM" id="SSF50630">
    <property type="entry name" value="Acid proteases"/>
    <property type="match status" value="1"/>
</dbReference>
<proteinExistence type="predicted"/>
<gene>
    <name evidence="13" type="ORF">Tco_0680166</name>
</gene>
<dbReference type="InterPro" id="IPR050951">
    <property type="entry name" value="Retrovirus_Pol_polyprotein"/>
</dbReference>
<dbReference type="InterPro" id="IPR036397">
    <property type="entry name" value="RNaseH_sf"/>
</dbReference>
<dbReference type="EMBL" id="BQNB010009590">
    <property type="protein sequence ID" value="GJS65602.1"/>
    <property type="molecule type" value="Genomic_DNA"/>
</dbReference>
<name>A0ABQ4XKK2_9ASTR</name>
<evidence type="ECO:0000256" key="4">
    <source>
        <dbReference type="ARBA" id="ARBA00022722"/>
    </source>
</evidence>
<keyword evidence="8" id="KW-0479">Metal-binding</keyword>
<dbReference type="InterPro" id="IPR036875">
    <property type="entry name" value="Znf_CCHC_sf"/>
</dbReference>
<keyword evidence="8" id="KW-0862">Zinc</keyword>
<feature type="domain" description="CCHC-type" evidence="10">
    <location>
        <begin position="245"/>
        <end position="260"/>
    </location>
</feature>
<feature type="domain" description="Integrase catalytic" evidence="12">
    <location>
        <begin position="1053"/>
        <end position="1216"/>
    </location>
</feature>
<evidence type="ECO:0000313" key="13">
    <source>
        <dbReference type="EMBL" id="GJS65602.1"/>
    </source>
</evidence>
<dbReference type="PROSITE" id="PS50994">
    <property type="entry name" value="INTEGRASE"/>
    <property type="match status" value="1"/>
</dbReference>
<reference evidence="13" key="2">
    <citation type="submission" date="2022-01" db="EMBL/GenBank/DDBJ databases">
        <authorList>
            <person name="Yamashiro T."/>
            <person name="Shiraishi A."/>
            <person name="Satake H."/>
            <person name="Nakayama K."/>
        </authorList>
    </citation>
    <scope>NUCLEOTIDE SEQUENCE</scope>
</reference>
<feature type="domain" description="Reverse transcriptase" evidence="11">
    <location>
        <begin position="519"/>
        <end position="698"/>
    </location>
</feature>
<evidence type="ECO:0000259" key="11">
    <source>
        <dbReference type="PROSITE" id="PS50878"/>
    </source>
</evidence>
<dbReference type="EC" id="2.7.7.49" evidence="1"/>
<evidence type="ECO:0000259" key="10">
    <source>
        <dbReference type="PROSITE" id="PS50158"/>
    </source>
</evidence>
<feature type="compositionally biased region" description="Basic and acidic residues" evidence="9">
    <location>
        <begin position="123"/>
        <end position="132"/>
    </location>
</feature>
<dbReference type="CDD" id="cd01647">
    <property type="entry name" value="RT_LTR"/>
    <property type="match status" value="1"/>
</dbReference>
<feature type="domain" description="CCHC-type" evidence="10">
    <location>
        <begin position="182"/>
        <end position="197"/>
    </location>
</feature>
<evidence type="ECO:0000256" key="5">
    <source>
        <dbReference type="ARBA" id="ARBA00022759"/>
    </source>
</evidence>
<keyword evidence="7 13" id="KW-0695">RNA-directed DNA polymerase</keyword>
<keyword evidence="6" id="KW-0378">Hydrolase</keyword>
<sequence length="1351" mass="154205">MNTLLGVHLSRTSEMSTLILQGSEGVVSLTSGLRGWKQCSHKTVTNDVGMRDVPYNNVSRVALLSERMFPEETDKIERYVGGMPDLIYSSVVASKPKTMQEAIEMATELMDRRINTLAERQTENKRKFEDAPRNNQNQQPNKRQNTGRAYAAGNGDKKSYEGAKPLCPKCNFNHYGPCIPTCTNCKKLGHLTKDCRSRPATANNNNNNRNNNNNNNRNNNNNNNRNNNNNNNPRAQGANTNAIVCFECGAPGHFRKDCPQWKNKNQGNGNAVARAYAVGVAGQNPDNNVVTGTFLLNNRCASILFDTGADRSFVSTQFSTLINIAPTTLDHGYNVELADGRIIWVNTVLLGCTLNFLNHPFHVDLMPVEMGTYDVIIGMDWLTKYQAVIDCAKKIVRIPFGSEILIFHGDGSRNKRGTRLNIISCTKAQKYLLQGCHLFLAHITIKEAGDKSKKKQLQDVPIVKNFPEVFPEDLPGLPPTRQVEFHIDLVPGAAPVARAPYRLAPSEMKELADQLQELSDKGFIRPSSSPWGAPVLFVKKKDGSLRMCIDYRELNKLTVKNRYPLPRIDDLFDQLQGSSVYSKIDLRSGYHQLRVREEDISKTAFRTRYGHYEFQVMPFGLTNAPAVFMDLMNRVCKPYLDKFVIVFIDDILIYSKNKQEHEEHLKIILELLKKEELYAKFSKCEFWIPKVQFLGHVIDNKGIHVDPAKIESVKDWASPKTPTEIRQFLGLAGYYRRFIEGFSKIAKPMTKLTQKKVKFEWGDKQEAAFQLLKQKLCSAPILALPEGSEDFIVYCDASIKGLGAVLMQREKVISYASRQLKIHEKNYTTHDLELGAVVFALKIWRHYLYGTKCTVFTDHKSLQHILNQKELNMRQRRWLELLSDYDCDIRYHPGKANVVADALSRKEREPPLRVRALVMTISLDLPKQILNAQTEARKPENIKNEDVGGMLIENAKYPEAIRTEKLEPRTDGTLCLNGRSWLPCYDDLRTVIMHESHKSKYSIHPGSEKMYQDVKKLYWWPNMKADIATYVSKCLTCAKVKAEHQRQSGLLVQPEIPQWKWDNITMDFVTKLPKSSQGYDTIWVIVDRLTKSAIFIPMKETDPLEKLARMYLKEVVTRHGIPVSIICDRDPRFASNFWRSLQKALGTSLDMSTAYHPQTDGQSERTIQTLEDMLRACVIDFGNGWVKHLPLVEFSYNNSYHASIKAAPFEALYGRKCRSPVCWAEVGEVQLTGPEIVQETTERIIQVKQRMQAARDRQKSYADLKRKPMEFEVGDKVMLKVSLGTKEFVEEPIKIIDREVNWLKRKRVFSFSQRFDGTPREDKAQPNPMRDTIAPHVLGFKKENGRLGFQT</sequence>
<dbReference type="PROSITE" id="PS50158">
    <property type="entry name" value="ZF_CCHC"/>
    <property type="match status" value="2"/>
</dbReference>
<evidence type="ECO:0000256" key="9">
    <source>
        <dbReference type="SAM" id="MobiDB-lite"/>
    </source>
</evidence>
<dbReference type="CDD" id="cd00303">
    <property type="entry name" value="retropepsin_like"/>
    <property type="match status" value="1"/>
</dbReference>
<dbReference type="SUPFAM" id="SSF56672">
    <property type="entry name" value="DNA/RNA polymerases"/>
    <property type="match status" value="1"/>
</dbReference>
<dbReference type="InterPro" id="IPR043502">
    <property type="entry name" value="DNA/RNA_pol_sf"/>
</dbReference>
<organism evidence="13 14">
    <name type="scientific">Tanacetum coccineum</name>
    <dbReference type="NCBI Taxonomy" id="301880"/>
    <lineage>
        <taxon>Eukaryota</taxon>
        <taxon>Viridiplantae</taxon>
        <taxon>Streptophyta</taxon>
        <taxon>Embryophyta</taxon>
        <taxon>Tracheophyta</taxon>
        <taxon>Spermatophyta</taxon>
        <taxon>Magnoliopsida</taxon>
        <taxon>eudicotyledons</taxon>
        <taxon>Gunneridae</taxon>
        <taxon>Pentapetalae</taxon>
        <taxon>asterids</taxon>
        <taxon>campanulids</taxon>
        <taxon>Asterales</taxon>
        <taxon>Asteraceae</taxon>
        <taxon>Asteroideae</taxon>
        <taxon>Anthemideae</taxon>
        <taxon>Anthemidinae</taxon>
        <taxon>Tanacetum</taxon>
    </lineage>
</organism>
<dbReference type="Gene3D" id="3.30.420.10">
    <property type="entry name" value="Ribonuclease H-like superfamily/Ribonuclease H"/>
    <property type="match status" value="2"/>
</dbReference>
<evidence type="ECO:0000256" key="2">
    <source>
        <dbReference type="ARBA" id="ARBA00022679"/>
    </source>
</evidence>
<dbReference type="PROSITE" id="PS00141">
    <property type="entry name" value="ASP_PROTEASE"/>
    <property type="match status" value="1"/>
</dbReference>
<dbReference type="Gene3D" id="3.30.70.270">
    <property type="match status" value="2"/>
</dbReference>
<dbReference type="InterPro" id="IPR001584">
    <property type="entry name" value="Integrase_cat-core"/>
</dbReference>
<dbReference type="InterPro" id="IPR041588">
    <property type="entry name" value="Integrase_H2C2"/>
</dbReference>
<evidence type="ECO:0000259" key="12">
    <source>
        <dbReference type="PROSITE" id="PS50994"/>
    </source>
</evidence>
<comment type="caution">
    <text evidence="13">The sequence shown here is derived from an EMBL/GenBank/DDBJ whole genome shotgun (WGS) entry which is preliminary data.</text>
</comment>
<dbReference type="Pfam" id="PF08284">
    <property type="entry name" value="RVP_2"/>
    <property type="match status" value="1"/>
</dbReference>
<evidence type="ECO:0000256" key="8">
    <source>
        <dbReference type="PROSITE-ProRule" id="PRU00047"/>
    </source>
</evidence>
<evidence type="ECO:0000256" key="7">
    <source>
        <dbReference type="ARBA" id="ARBA00022918"/>
    </source>
</evidence>